<dbReference type="PATRIC" id="fig|1333534.5.peg.5412"/>
<dbReference type="SUPFAM" id="SSF88946">
    <property type="entry name" value="Sigma2 domain of RNA polymerase sigma factors"/>
    <property type="match status" value="1"/>
</dbReference>
<dbReference type="Pfam" id="PF04542">
    <property type="entry name" value="Sigma70_r2"/>
    <property type="match status" value="1"/>
</dbReference>
<dbReference type="InterPro" id="IPR036388">
    <property type="entry name" value="WH-like_DNA-bd_sf"/>
</dbReference>
<evidence type="ECO:0000256" key="1">
    <source>
        <dbReference type="ARBA" id="ARBA00010641"/>
    </source>
</evidence>
<dbReference type="Gene3D" id="1.10.10.10">
    <property type="entry name" value="Winged helix-like DNA-binding domain superfamily/Winged helix DNA-binding domain"/>
    <property type="match status" value="1"/>
</dbReference>
<accession>A0A0F7FEH2</accession>
<dbReference type="InterPro" id="IPR013324">
    <property type="entry name" value="RNA_pol_sigma_r3/r4-like"/>
</dbReference>
<evidence type="ECO:0000256" key="2">
    <source>
        <dbReference type="ARBA" id="ARBA00023015"/>
    </source>
</evidence>
<dbReference type="InterPro" id="IPR013249">
    <property type="entry name" value="RNA_pol_sigma70_r4_t2"/>
</dbReference>
<dbReference type="NCBIfam" id="TIGR02937">
    <property type="entry name" value="sigma70-ECF"/>
    <property type="match status" value="1"/>
</dbReference>
<dbReference type="OrthoDB" id="9782703at2"/>
<feature type="domain" description="RNA polymerase sigma-70 region 2" evidence="5">
    <location>
        <begin position="22"/>
        <end position="89"/>
    </location>
</feature>
<dbReference type="GO" id="GO:0003677">
    <property type="term" value="F:DNA binding"/>
    <property type="evidence" value="ECO:0007669"/>
    <property type="project" value="InterPro"/>
</dbReference>
<comment type="similarity">
    <text evidence="1">Belongs to the sigma-70 factor family. ECF subfamily.</text>
</comment>
<keyword evidence="3" id="KW-0731">Sigma factor</keyword>
<dbReference type="NCBIfam" id="TIGR02954">
    <property type="entry name" value="Sig70_famx3"/>
    <property type="match status" value="1"/>
</dbReference>
<evidence type="ECO:0000256" key="3">
    <source>
        <dbReference type="ARBA" id="ARBA00023082"/>
    </source>
</evidence>
<dbReference type="SUPFAM" id="SSF88659">
    <property type="entry name" value="Sigma3 and sigma4 domains of RNA polymerase sigma factors"/>
    <property type="match status" value="1"/>
</dbReference>
<dbReference type="PANTHER" id="PTHR43133">
    <property type="entry name" value="RNA POLYMERASE ECF-TYPE SIGMA FACTO"/>
    <property type="match status" value="1"/>
</dbReference>
<evidence type="ECO:0000259" key="6">
    <source>
        <dbReference type="Pfam" id="PF08281"/>
    </source>
</evidence>
<dbReference type="HOGENOM" id="CLU_047691_3_1_9"/>
<dbReference type="EMBL" id="CP011114">
    <property type="protein sequence ID" value="AKG37298.1"/>
    <property type="molecule type" value="Genomic_DNA"/>
</dbReference>
<dbReference type="CDD" id="cd06171">
    <property type="entry name" value="Sigma70_r4"/>
    <property type="match status" value="1"/>
</dbReference>
<dbReference type="InterPro" id="IPR013325">
    <property type="entry name" value="RNA_pol_sigma_r2"/>
</dbReference>
<dbReference type="Pfam" id="PF08281">
    <property type="entry name" value="Sigma70_r4_2"/>
    <property type="match status" value="1"/>
</dbReference>
<gene>
    <name evidence="7" type="ORF">VK70_24745</name>
</gene>
<dbReference type="AlphaFoldDB" id="A0A0F7FEH2"/>
<protein>
    <submittedName>
        <fullName evidence="7">RNA polymerase sigma70 factor</fullName>
    </submittedName>
</protein>
<dbReference type="GO" id="GO:0016987">
    <property type="term" value="F:sigma factor activity"/>
    <property type="evidence" value="ECO:0007669"/>
    <property type="project" value="UniProtKB-KW"/>
</dbReference>
<dbReference type="InterPro" id="IPR014300">
    <property type="entry name" value="RNA_pol_sigma-V"/>
</dbReference>
<proteinExistence type="inferred from homology"/>
<reference evidence="7 8" key="2">
    <citation type="journal article" date="2016" name="Genome Announc.">
        <title>Genome Sequence of a Gram-Positive Diazotroph, Paenibacillus durus Type Strain ATCC 35681.</title>
        <authorList>
            <person name="Halim M.A."/>
            <person name="Rahman A.Y."/>
            <person name="Sim K.S."/>
            <person name="Yam H.C."/>
            <person name="Rahim A.A."/>
            <person name="Ghazali A.H."/>
            <person name="Najimudin N."/>
        </authorList>
    </citation>
    <scope>NUCLEOTIDE SEQUENCE [LARGE SCALE GENOMIC DNA]</scope>
    <source>
        <strain evidence="7 8">ATCC 35681</strain>
    </source>
</reference>
<dbReference type="Gene3D" id="1.10.1740.10">
    <property type="match status" value="1"/>
</dbReference>
<reference evidence="7 8" key="1">
    <citation type="submission" date="2015-03" db="EMBL/GenBank/DDBJ databases">
        <authorList>
            <person name="Abdul Halim M."/>
        </authorList>
    </citation>
    <scope>NUCLEOTIDE SEQUENCE [LARGE SCALE GENOMIC DNA]</scope>
    <source>
        <strain evidence="7 8">ATCC 35681</strain>
    </source>
</reference>
<keyword evidence="4" id="KW-0804">Transcription</keyword>
<organism evidence="7 8">
    <name type="scientific">Paenibacillus durus ATCC 35681</name>
    <dbReference type="NCBI Taxonomy" id="1333534"/>
    <lineage>
        <taxon>Bacteria</taxon>
        <taxon>Bacillati</taxon>
        <taxon>Bacillota</taxon>
        <taxon>Bacilli</taxon>
        <taxon>Bacillales</taxon>
        <taxon>Paenibacillaceae</taxon>
        <taxon>Paenibacillus</taxon>
    </lineage>
</organism>
<dbReference type="GO" id="GO:0006352">
    <property type="term" value="P:DNA-templated transcription initiation"/>
    <property type="evidence" value="ECO:0007669"/>
    <property type="project" value="InterPro"/>
</dbReference>
<dbReference type="RefSeq" id="WP_025695665.1">
    <property type="nucleotide sequence ID" value="NZ_ASQQ01000355.1"/>
</dbReference>
<dbReference type="InterPro" id="IPR007627">
    <property type="entry name" value="RNA_pol_sigma70_r2"/>
</dbReference>
<evidence type="ECO:0000313" key="7">
    <source>
        <dbReference type="EMBL" id="AKG37298.1"/>
    </source>
</evidence>
<keyword evidence="2" id="KW-0805">Transcription regulation</keyword>
<evidence type="ECO:0000256" key="4">
    <source>
        <dbReference type="ARBA" id="ARBA00023163"/>
    </source>
</evidence>
<dbReference type="PANTHER" id="PTHR43133:SF51">
    <property type="entry name" value="RNA POLYMERASE SIGMA FACTOR"/>
    <property type="match status" value="1"/>
</dbReference>
<dbReference type="InterPro" id="IPR039425">
    <property type="entry name" value="RNA_pol_sigma-70-like"/>
</dbReference>
<dbReference type="InterPro" id="IPR014284">
    <property type="entry name" value="RNA_pol_sigma-70_dom"/>
</dbReference>
<evidence type="ECO:0000259" key="5">
    <source>
        <dbReference type="Pfam" id="PF04542"/>
    </source>
</evidence>
<sequence length="182" mass="21021">MSTTADLVPRAMRGDPDAFQALIHQEKEKLYRMAYVYMRNEADALEVFQETVYKAFKSISSLQDSRYFSTWLTRILINTAIAHLKKNRKVTAMSPEALENIGDSYQLQLEDQLDLLQAMETLEEKYKTVLLLRYYKDYSVKQISEILGCPEGTVKTNIHRGLSILRKKLKGAICDDPRDSFL</sequence>
<name>A0A0F7FEH2_PAEDU</name>
<dbReference type="Proteomes" id="UP000034189">
    <property type="component" value="Chromosome"/>
</dbReference>
<evidence type="ECO:0000313" key="8">
    <source>
        <dbReference type="Proteomes" id="UP000034189"/>
    </source>
</evidence>
<feature type="domain" description="RNA polymerase sigma factor 70 region 4 type 2" evidence="6">
    <location>
        <begin position="114"/>
        <end position="163"/>
    </location>
</feature>